<evidence type="ECO:0008006" key="4">
    <source>
        <dbReference type="Google" id="ProtNLM"/>
    </source>
</evidence>
<evidence type="ECO:0000313" key="2">
    <source>
        <dbReference type="EMBL" id="MEX6689096.1"/>
    </source>
</evidence>
<dbReference type="InterPro" id="IPR012334">
    <property type="entry name" value="Pectin_lyas_fold"/>
</dbReference>
<comment type="caution">
    <text evidence="2">The sequence shown here is derived from an EMBL/GenBank/DDBJ whole genome shotgun (WGS) entry which is preliminary data.</text>
</comment>
<keyword evidence="3" id="KW-1185">Reference proteome</keyword>
<organism evidence="2 3">
    <name type="scientific">Danxiaibacter flavus</name>
    <dbReference type="NCBI Taxonomy" id="3049108"/>
    <lineage>
        <taxon>Bacteria</taxon>
        <taxon>Pseudomonadati</taxon>
        <taxon>Bacteroidota</taxon>
        <taxon>Chitinophagia</taxon>
        <taxon>Chitinophagales</taxon>
        <taxon>Chitinophagaceae</taxon>
        <taxon>Danxiaibacter</taxon>
    </lineage>
</organism>
<dbReference type="RefSeq" id="WP_369330504.1">
    <property type="nucleotide sequence ID" value="NZ_JAULBC010000005.1"/>
</dbReference>
<reference evidence="2 3" key="1">
    <citation type="submission" date="2023-07" db="EMBL/GenBank/DDBJ databases">
        <authorList>
            <person name="Lian W.-H."/>
        </authorList>
    </citation>
    <scope>NUCLEOTIDE SEQUENCE [LARGE SCALE GENOMIC DNA]</scope>
    <source>
        <strain evidence="2 3">SYSU DXS3180</strain>
    </source>
</reference>
<dbReference type="SUPFAM" id="SSF51126">
    <property type="entry name" value="Pectin lyase-like"/>
    <property type="match status" value="1"/>
</dbReference>
<feature type="chain" id="PRO_5046083082" description="Right-handed parallel beta-helix repeat-containing protein" evidence="1">
    <location>
        <begin position="21"/>
        <end position="357"/>
    </location>
</feature>
<dbReference type="InterPro" id="IPR011050">
    <property type="entry name" value="Pectin_lyase_fold/virulence"/>
</dbReference>
<sequence length="357" mass="38700">MKKIYTFLPLLLMICSFSFAAVRTVCNIPTPSAQYSTIQAAIDASGNGDTIMVQGTSLTYTGFTLANKRVVIIGPGWWPQSQISAVPATVATSVINNAVASGSEIQGLTFVGLNITTASINNLRFIRNHFTGSITIGANTLTYSGYLFEGNWFEKSYIQANVASYFSNFIIQNNLFYAGGILYFTNSSNIVVDHNLFYYSGLYYPFGTNSYYACYNLVIQNNIFSKAAPVYGTSSTVKCTFKNNITFNTPATAPWTQNSNVDGGGNVLNQDPQMADQALVNSGTDNPLLNFTIAAGPANNKGNDGKDMGLLYNTTGSLNWNNSRTSRLPYIFTMKIANPTVASNGTLSVTLEARKNN</sequence>
<evidence type="ECO:0000313" key="3">
    <source>
        <dbReference type="Proteomes" id="UP001560573"/>
    </source>
</evidence>
<protein>
    <recommendedName>
        <fullName evidence="4">Right-handed parallel beta-helix repeat-containing protein</fullName>
    </recommendedName>
</protein>
<feature type="signal peptide" evidence="1">
    <location>
        <begin position="1"/>
        <end position="20"/>
    </location>
</feature>
<proteinExistence type="predicted"/>
<name>A0ABV3ZGT0_9BACT</name>
<accession>A0ABV3ZGT0</accession>
<keyword evidence="1" id="KW-0732">Signal</keyword>
<dbReference type="Gene3D" id="2.160.20.10">
    <property type="entry name" value="Single-stranded right-handed beta-helix, Pectin lyase-like"/>
    <property type="match status" value="1"/>
</dbReference>
<evidence type="ECO:0000256" key="1">
    <source>
        <dbReference type="SAM" id="SignalP"/>
    </source>
</evidence>
<dbReference type="EMBL" id="JAULBC010000005">
    <property type="protein sequence ID" value="MEX6689096.1"/>
    <property type="molecule type" value="Genomic_DNA"/>
</dbReference>
<dbReference type="Proteomes" id="UP001560573">
    <property type="component" value="Unassembled WGS sequence"/>
</dbReference>
<gene>
    <name evidence="2" type="ORF">QTN47_16425</name>
</gene>